<proteinExistence type="predicted"/>
<evidence type="ECO:0000313" key="5">
    <source>
        <dbReference type="Proteomes" id="UP001229421"/>
    </source>
</evidence>
<gene>
    <name evidence="4" type="ORF">QVD17_04631</name>
</gene>
<name>A0AAD8LJX7_TARER</name>
<dbReference type="PANTHER" id="PTHR31805">
    <property type="entry name" value="RECEPTOR-LIKE KINASE, PUTATIVE (DUF1421)-RELATED"/>
    <property type="match status" value="1"/>
</dbReference>
<dbReference type="Proteomes" id="UP001229421">
    <property type="component" value="Unassembled WGS sequence"/>
</dbReference>
<sequence length="561" mass="60822">MDKQIMDLSNSQNKNAVDTDFMDLNIHPNQEDHHHDVGDGGDKKDEILPNYDFQPIRQIASSHLSNFESSNVGGARVWSSADLEPNFGTRNYGSLDSVVPSKVAVEKDRTVLDAALISEIDRTMKKHADDLMHALEGVSARLVQLETRSRSLENAVDDLRTSVGNNHGNTDGKLRQIENMIREVQSGVLVVKDKQEILETQLQLSKVQISKSEQQPEPQIVGHMDSMQQQQASGPLQSHQQQPPAALPPTHSVTLPNAPPPPNPQQFPQNIMPMSHHDSYYPPPGQTIEPPAPPQSQQYQLPPPSQHQPLMASPQSPRPQYQPPTQIQYSQPPPPMSLQQPNPSQSQPLSSHLSEELAYLKPQNYPHPPGARQPGGGPPSQQQQFHGNPSQMYEPGGGPPSQQQQFHGNTSQMYEPPTSGRTGPGFPSQFGPSPGFSSEPYGYGGSQYGSGSPVKSHQQSSAGGSGYPQLPTARVLPQAIPTATAVGSGGGGGGSSSGSGNRVPIDDVVDKVTNMGFSRDQVRATVRKLTENGQAVDLNIVLDKLMTDGVESQNPRPWFGR</sequence>
<evidence type="ECO:0000313" key="4">
    <source>
        <dbReference type="EMBL" id="KAK1438820.1"/>
    </source>
</evidence>
<organism evidence="4 5">
    <name type="scientific">Tagetes erecta</name>
    <name type="common">African marigold</name>
    <dbReference type="NCBI Taxonomy" id="13708"/>
    <lineage>
        <taxon>Eukaryota</taxon>
        <taxon>Viridiplantae</taxon>
        <taxon>Streptophyta</taxon>
        <taxon>Embryophyta</taxon>
        <taxon>Tracheophyta</taxon>
        <taxon>Spermatophyta</taxon>
        <taxon>Magnoliopsida</taxon>
        <taxon>eudicotyledons</taxon>
        <taxon>Gunneridae</taxon>
        <taxon>Pentapetalae</taxon>
        <taxon>asterids</taxon>
        <taxon>campanulids</taxon>
        <taxon>Asterales</taxon>
        <taxon>Asteraceae</taxon>
        <taxon>Asteroideae</taxon>
        <taxon>Heliantheae alliance</taxon>
        <taxon>Tageteae</taxon>
        <taxon>Tagetes</taxon>
    </lineage>
</organism>
<feature type="compositionally biased region" description="Pro residues" evidence="2">
    <location>
        <begin position="281"/>
        <end position="294"/>
    </location>
</feature>
<evidence type="ECO:0000259" key="3">
    <source>
        <dbReference type="Pfam" id="PF07223"/>
    </source>
</evidence>
<comment type="caution">
    <text evidence="4">The sequence shown here is derived from an EMBL/GenBank/DDBJ whole genome shotgun (WGS) entry which is preliminary data.</text>
</comment>
<feature type="compositionally biased region" description="Low complexity" evidence="2">
    <location>
        <begin position="424"/>
        <end position="441"/>
    </location>
</feature>
<dbReference type="EMBL" id="JAUHHV010000001">
    <property type="protein sequence ID" value="KAK1438820.1"/>
    <property type="molecule type" value="Genomic_DNA"/>
</dbReference>
<feature type="region of interest" description="Disordered" evidence="2">
    <location>
        <begin position="483"/>
        <end position="504"/>
    </location>
</feature>
<evidence type="ECO:0000256" key="1">
    <source>
        <dbReference type="SAM" id="Coils"/>
    </source>
</evidence>
<feature type="coiled-coil region" evidence="1">
    <location>
        <begin position="128"/>
        <end position="162"/>
    </location>
</feature>
<feature type="domain" description="DUF1421" evidence="3">
    <location>
        <begin position="505"/>
        <end position="548"/>
    </location>
</feature>
<reference evidence="4" key="1">
    <citation type="journal article" date="2023" name="bioRxiv">
        <title>Improved chromosome-level genome assembly for marigold (Tagetes erecta).</title>
        <authorList>
            <person name="Jiang F."/>
            <person name="Yuan L."/>
            <person name="Wang S."/>
            <person name="Wang H."/>
            <person name="Xu D."/>
            <person name="Wang A."/>
            <person name="Fan W."/>
        </authorList>
    </citation>
    <scope>NUCLEOTIDE SEQUENCE</scope>
    <source>
        <strain evidence="4">WSJ</strain>
        <tissue evidence="4">Leaf</tissue>
    </source>
</reference>
<feature type="compositionally biased region" description="Polar residues" evidence="2">
    <location>
        <begin position="453"/>
        <end position="462"/>
    </location>
</feature>
<protein>
    <recommendedName>
        <fullName evidence="3">DUF1421 domain-containing protein</fullName>
    </recommendedName>
</protein>
<feature type="compositionally biased region" description="Low complexity" evidence="2">
    <location>
        <begin position="337"/>
        <end position="352"/>
    </location>
</feature>
<feature type="region of interest" description="Disordered" evidence="2">
    <location>
        <begin position="226"/>
        <end position="471"/>
    </location>
</feature>
<accession>A0AAD8LJX7</accession>
<evidence type="ECO:0000256" key="2">
    <source>
        <dbReference type="SAM" id="MobiDB-lite"/>
    </source>
</evidence>
<dbReference type="PANTHER" id="PTHR31805:SF14">
    <property type="entry name" value="RECEPTOR-LIKE KINASE, PUTATIVE (DUF1421)-RELATED"/>
    <property type="match status" value="1"/>
</dbReference>
<keyword evidence="1" id="KW-0175">Coiled coil</keyword>
<dbReference type="InterPro" id="IPR010820">
    <property type="entry name" value="DUF1421"/>
</dbReference>
<feature type="compositionally biased region" description="Polar residues" evidence="2">
    <location>
        <begin position="226"/>
        <end position="243"/>
    </location>
</feature>
<dbReference type="AlphaFoldDB" id="A0AAD8LJX7"/>
<keyword evidence="5" id="KW-1185">Reference proteome</keyword>
<feature type="compositionally biased region" description="Gly residues" evidence="2">
    <location>
        <begin position="487"/>
        <end position="497"/>
    </location>
</feature>
<dbReference type="Pfam" id="PF07223">
    <property type="entry name" value="DUF1421"/>
    <property type="match status" value="1"/>
</dbReference>